<sequence length="100" mass="10140">MITLRKRLVTAGLPAIIAAVALAGSLSAAELLASDSANAEAESAFAVGHAQAASTASAKGDLKVDLADVHGRPTRCVSGFRQTTCTGWPVTGPMLAYKSK</sequence>
<organism evidence="2 3">
    <name type="scientific">Roseibium aggregatum</name>
    <dbReference type="NCBI Taxonomy" id="187304"/>
    <lineage>
        <taxon>Bacteria</taxon>
        <taxon>Pseudomonadati</taxon>
        <taxon>Pseudomonadota</taxon>
        <taxon>Alphaproteobacteria</taxon>
        <taxon>Hyphomicrobiales</taxon>
        <taxon>Stappiaceae</taxon>
        <taxon>Roseibium</taxon>
    </lineage>
</organism>
<feature type="signal peptide" evidence="1">
    <location>
        <begin position="1"/>
        <end position="28"/>
    </location>
</feature>
<evidence type="ECO:0000256" key="1">
    <source>
        <dbReference type="SAM" id="SignalP"/>
    </source>
</evidence>
<dbReference type="Proteomes" id="UP000664096">
    <property type="component" value="Unassembled WGS sequence"/>
</dbReference>
<proteinExistence type="predicted"/>
<dbReference type="EMBL" id="JAEKJZ010000001">
    <property type="protein sequence ID" value="MBN9669424.1"/>
    <property type="molecule type" value="Genomic_DNA"/>
</dbReference>
<protein>
    <submittedName>
        <fullName evidence="2">Uncharacterized protein</fullName>
    </submittedName>
</protein>
<reference evidence="2" key="1">
    <citation type="submission" date="2020-12" db="EMBL/GenBank/DDBJ databases">
        <title>Oil enriched cultivation method for isolating marine PHA-producing bacteria.</title>
        <authorList>
            <person name="Zheng W."/>
            <person name="Yu S."/>
            <person name="Huang Y."/>
        </authorList>
    </citation>
    <scope>NUCLEOTIDE SEQUENCE</scope>
    <source>
        <strain evidence="2">SY-2-12</strain>
    </source>
</reference>
<evidence type="ECO:0000313" key="3">
    <source>
        <dbReference type="Proteomes" id="UP000664096"/>
    </source>
</evidence>
<feature type="chain" id="PRO_5036728777" evidence="1">
    <location>
        <begin position="29"/>
        <end position="100"/>
    </location>
</feature>
<dbReference type="RefSeq" id="WP_207138989.1">
    <property type="nucleotide sequence ID" value="NZ_JAEKJZ010000001.1"/>
</dbReference>
<comment type="caution">
    <text evidence="2">The sequence shown here is derived from an EMBL/GenBank/DDBJ whole genome shotgun (WGS) entry which is preliminary data.</text>
</comment>
<keyword evidence="1" id="KW-0732">Signal</keyword>
<accession>A0A939EBD4</accession>
<name>A0A939EBD4_9HYPH</name>
<dbReference type="AlphaFoldDB" id="A0A939EBD4"/>
<evidence type="ECO:0000313" key="2">
    <source>
        <dbReference type="EMBL" id="MBN9669424.1"/>
    </source>
</evidence>
<gene>
    <name evidence="2" type="ORF">JF539_03670</name>
</gene>